<dbReference type="SUPFAM" id="SSF54403">
    <property type="entry name" value="Cystatin/monellin"/>
    <property type="match status" value="1"/>
</dbReference>
<evidence type="ECO:0000313" key="1">
    <source>
        <dbReference type="EMBL" id="RVW80438.1"/>
    </source>
</evidence>
<gene>
    <name evidence="1" type="ORF">CK203_042291</name>
</gene>
<sequence>MWSITKDAIIGEHGCSAGIQQPHRLQPLLLCGVFHAQAQIAEGLNVRMVIQALESELPKMYKAYVWENFKNLTFFEPVLV</sequence>
<name>A0A438H7F2_VITVI</name>
<dbReference type="EMBL" id="QGNW01000266">
    <property type="protein sequence ID" value="RVW80438.1"/>
    <property type="molecule type" value="Genomic_DNA"/>
</dbReference>
<dbReference type="Gene3D" id="3.10.450.10">
    <property type="match status" value="1"/>
</dbReference>
<organism evidence="1 2">
    <name type="scientific">Vitis vinifera</name>
    <name type="common">Grape</name>
    <dbReference type="NCBI Taxonomy" id="29760"/>
    <lineage>
        <taxon>Eukaryota</taxon>
        <taxon>Viridiplantae</taxon>
        <taxon>Streptophyta</taxon>
        <taxon>Embryophyta</taxon>
        <taxon>Tracheophyta</taxon>
        <taxon>Spermatophyta</taxon>
        <taxon>Magnoliopsida</taxon>
        <taxon>eudicotyledons</taxon>
        <taxon>Gunneridae</taxon>
        <taxon>Pentapetalae</taxon>
        <taxon>rosids</taxon>
        <taxon>Vitales</taxon>
        <taxon>Vitaceae</taxon>
        <taxon>Viteae</taxon>
        <taxon>Vitis</taxon>
    </lineage>
</organism>
<comment type="caution">
    <text evidence="1">The sequence shown here is derived from an EMBL/GenBank/DDBJ whole genome shotgun (WGS) entry which is preliminary data.</text>
</comment>
<accession>A0A438H7F2</accession>
<protein>
    <submittedName>
        <fullName evidence="1">Uncharacterized protein</fullName>
    </submittedName>
</protein>
<dbReference type="InterPro" id="IPR046350">
    <property type="entry name" value="Cystatin_sf"/>
</dbReference>
<evidence type="ECO:0000313" key="2">
    <source>
        <dbReference type="Proteomes" id="UP000288805"/>
    </source>
</evidence>
<dbReference type="Proteomes" id="UP000288805">
    <property type="component" value="Unassembled WGS sequence"/>
</dbReference>
<dbReference type="AlphaFoldDB" id="A0A438H7F2"/>
<proteinExistence type="predicted"/>
<reference evidence="1 2" key="1">
    <citation type="journal article" date="2018" name="PLoS Genet.">
        <title>Population sequencing reveals clonal diversity and ancestral inbreeding in the grapevine cultivar Chardonnay.</title>
        <authorList>
            <person name="Roach M.J."/>
            <person name="Johnson D.L."/>
            <person name="Bohlmann J."/>
            <person name="van Vuuren H.J."/>
            <person name="Jones S.J."/>
            <person name="Pretorius I.S."/>
            <person name="Schmidt S.A."/>
            <person name="Borneman A.R."/>
        </authorList>
    </citation>
    <scope>NUCLEOTIDE SEQUENCE [LARGE SCALE GENOMIC DNA]</scope>
    <source>
        <strain evidence="2">cv. Chardonnay</strain>
        <tissue evidence="1">Leaf</tissue>
    </source>
</reference>